<dbReference type="SMART" id="SM00184">
    <property type="entry name" value="RING"/>
    <property type="match status" value="1"/>
</dbReference>
<evidence type="ECO:0000256" key="3">
    <source>
        <dbReference type="ARBA" id="ARBA00022771"/>
    </source>
</evidence>
<dbReference type="PANTHER" id="PTHR15067">
    <property type="entry name" value="E3 UBIQUITIN-PROTEIN LIGASE RNF8"/>
    <property type="match status" value="1"/>
</dbReference>
<name>A0AAV6V087_9ARAC</name>
<dbReference type="SUPFAM" id="SSF57850">
    <property type="entry name" value="RING/U-box"/>
    <property type="match status" value="1"/>
</dbReference>
<dbReference type="Pfam" id="PF13639">
    <property type="entry name" value="zf-RING_2"/>
    <property type="match status" value="1"/>
</dbReference>
<evidence type="ECO:0000256" key="6">
    <source>
        <dbReference type="PROSITE-ProRule" id="PRU00175"/>
    </source>
</evidence>
<keyword evidence="10" id="KW-1185">Reference proteome</keyword>
<keyword evidence="1" id="KW-0808">Transferase</keyword>
<evidence type="ECO:0000256" key="4">
    <source>
        <dbReference type="ARBA" id="ARBA00022786"/>
    </source>
</evidence>
<dbReference type="InterPro" id="IPR001841">
    <property type="entry name" value="Znf_RING"/>
</dbReference>
<dbReference type="GO" id="GO:0000151">
    <property type="term" value="C:ubiquitin ligase complex"/>
    <property type="evidence" value="ECO:0007669"/>
    <property type="project" value="TreeGrafter"/>
</dbReference>
<dbReference type="GO" id="GO:0006511">
    <property type="term" value="P:ubiquitin-dependent protein catabolic process"/>
    <property type="evidence" value="ECO:0007669"/>
    <property type="project" value="TreeGrafter"/>
</dbReference>
<dbReference type="EMBL" id="JAFNEN010000193">
    <property type="protein sequence ID" value="KAG8190137.1"/>
    <property type="molecule type" value="Genomic_DNA"/>
</dbReference>
<proteinExistence type="predicted"/>
<dbReference type="Gene3D" id="3.30.40.10">
    <property type="entry name" value="Zinc/RING finger domain, C3HC4 (zinc finger)"/>
    <property type="match status" value="1"/>
</dbReference>
<sequence>MNRERRSSGVEAIQKSEAIASLINQIMFFMLCDRWFCPEEKLTGLYALLFYNVICYLLIYTQRLVYLQDMTPVVFISEHSNVRHLAMTATLFMLEFTRAVTFVITGVFMLLVFGLEQGLEHFNPTWCYVFITAVYFTLTERTCQEKIPSMLAYLKSDMFESLENLWTPVLVRIGTSIASGLMILLVFIWSNDDWILLAFASFINVYVTVKDMDHYWQVLMKEKSCISKYRFASVQELMDNDDVCAICLQNMAWARVTPCHHMFHGDCLRKCLKERLTCPMCKYNLEDNTYD</sequence>
<dbReference type="GO" id="GO:0005829">
    <property type="term" value="C:cytosol"/>
    <property type="evidence" value="ECO:0007669"/>
    <property type="project" value="TreeGrafter"/>
</dbReference>
<dbReference type="GO" id="GO:0061630">
    <property type="term" value="F:ubiquitin protein ligase activity"/>
    <property type="evidence" value="ECO:0007669"/>
    <property type="project" value="TreeGrafter"/>
</dbReference>
<keyword evidence="7" id="KW-0812">Transmembrane</keyword>
<dbReference type="PANTHER" id="PTHR15067:SF4">
    <property type="entry name" value="E3 UBIQUITIN-PROTEIN LIGASE RNF8"/>
    <property type="match status" value="1"/>
</dbReference>
<protein>
    <recommendedName>
        <fullName evidence="8">RING-type domain-containing protein</fullName>
    </recommendedName>
</protein>
<feature type="domain" description="RING-type" evidence="8">
    <location>
        <begin position="244"/>
        <end position="282"/>
    </location>
</feature>
<gene>
    <name evidence="9" type="ORF">JTE90_026705</name>
</gene>
<evidence type="ECO:0000256" key="2">
    <source>
        <dbReference type="ARBA" id="ARBA00022723"/>
    </source>
</evidence>
<dbReference type="Proteomes" id="UP000827092">
    <property type="component" value="Unassembled WGS sequence"/>
</dbReference>
<keyword evidence="5" id="KW-0862">Zinc</keyword>
<dbReference type="GO" id="GO:0008270">
    <property type="term" value="F:zinc ion binding"/>
    <property type="evidence" value="ECO:0007669"/>
    <property type="project" value="UniProtKB-KW"/>
</dbReference>
<accession>A0AAV6V087</accession>
<evidence type="ECO:0000256" key="5">
    <source>
        <dbReference type="ARBA" id="ARBA00022833"/>
    </source>
</evidence>
<dbReference type="GO" id="GO:0016567">
    <property type="term" value="P:protein ubiquitination"/>
    <property type="evidence" value="ECO:0007669"/>
    <property type="project" value="TreeGrafter"/>
</dbReference>
<evidence type="ECO:0000256" key="1">
    <source>
        <dbReference type="ARBA" id="ARBA00022679"/>
    </source>
</evidence>
<keyword evidence="3 6" id="KW-0863">Zinc-finger</keyword>
<dbReference type="InterPro" id="IPR013083">
    <property type="entry name" value="Znf_RING/FYVE/PHD"/>
</dbReference>
<organism evidence="9 10">
    <name type="scientific">Oedothorax gibbosus</name>
    <dbReference type="NCBI Taxonomy" id="931172"/>
    <lineage>
        <taxon>Eukaryota</taxon>
        <taxon>Metazoa</taxon>
        <taxon>Ecdysozoa</taxon>
        <taxon>Arthropoda</taxon>
        <taxon>Chelicerata</taxon>
        <taxon>Arachnida</taxon>
        <taxon>Araneae</taxon>
        <taxon>Araneomorphae</taxon>
        <taxon>Entelegynae</taxon>
        <taxon>Araneoidea</taxon>
        <taxon>Linyphiidae</taxon>
        <taxon>Erigoninae</taxon>
        <taxon>Oedothorax</taxon>
    </lineage>
</organism>
<keyword evidence="2" id="KW-0479">Metal-binding</keyword>
<reference evidence="9 10" key="1">
    <citation type="journal article" date="2022" name="Nat. Ecol. Evol.">
        <title>A masculinizing supergene underlies an exaggerated male reproductive morph in a spider.</title>
        <authorList>
            <person name="Hendrickx F."/>
            <person name="De Corte Z."/>
            <person name="Sonet G."/>
            <person name="Van Belleghem S.M."/>
            <person name="Kostlbacher S."/>
            <person name="Vangestel C."/>
        </authorList>
    </citation>
    <scope>NUCLEOTIDE SEQUENCE [LARGE SCALE GENOMIC DNA]</scope>
    <source>
        <strain evidence="9">W744_W776</strain>
    </source>
</reference>
<evidence type="ECO:0000259" key="8">
    <source>
        <dbReference type="PROSITE" id="PS50089"/>
    </source>
</evidence>
<comment type="caution">
    <text evidence="9">The sequence shown here is derived from an EMBL/GenBank/DDBJ whole genome shotgun (WGS) entry which is preliminary data.</text>
</comment>
<dbReference type="AlphaFoldDB" id="A0AAV6V087"/>
<keyword evidence="7" id="KW-1133">Transmembrane helix</keyword>
<evidence type="ECO:0000256" key="7">
    <source>
        <dbReference type="SAM" id="Phobius"/>
    </source>
</evidence>
<feature type="transmembrane region" description="Helical" evidence="7">
    <location>
        <begin position="165"/>
        <end position="188"/>
    </location>
</feature>
<keyword evidence="4" id="KW-0833">Ubl conjugation pathway</keyword>
<evidence type="ECO:0000313" key="10">
    <source>
        <dbReference type="Proteomes" id="UP000827092"/>
    </source>
</evidence>
<evidence type="ECO:0000313" key="9">
    <source>
        <dbReference type="EMBL" id="KAG8190137.1"/>
    </source>
</evidence>
<feature type="transmembrane region" description="Helical" evidence="7">
    <location>
        <begin position="43"/>
        <end position="60"/>
    </location>
</feature>
<dbReference type="PROSITE" id="PS50089">
    <property type="entry name" value="ZF_RING_2"/>
    <property type="match status" value="1"/>
</dbReference>
<feature type="transmembrane region" description="Helical" evidence="7">
    <location>
        <begin position="121"/>
        <end position="138"/>
    </location>
</feature>
<keyword evidence="7" id="KW-0472">Membrane</keyword>
<feature type="transmembrane region" description="Helical" evidence="7">
    <location>
        <begin position="96"/>
        <end position="115"/>
    </location>
</feature>